<evidence type="ECO:0000256" key="1">
    <source>
        <dbReference type="ARBA" id="ARBA00004651"/>
    </source>
</evidence>
<feature type="transmembrane region" description="Helical" evidence="6">
    <location>
        <begin position="515"/>
        <end position="536"/>
    </location>
</feature>
<dbReference type="PANTHER" id="PTHR46494">
    <property type="entry name" value="CORA FAMILY METAL ION TRANSPORTER (EUROFUNG)"/>
    <property type="match status" value="1"/>
</dbReference>
<sequence length="566" mass="63690">MPEDQAHSARSSSDYSLKSLLDTFSPQIDRWKSKVRQYACRSAADRLYSGSHLQRLSDFLQRDEGEFESNANIKYAVLYDFAKAKPRIDLRNPSDLGRVVEANMGSQGQSQLLLLRGYPSAAWLSAVGAVFDVDPEFFDQHLRIQCSQGARTASKWPFPSPSAVTEPRLRFTTSGFSQEMNERSRKASHVEGLRKGAKDIFSKYVRELSNGKARTGDSVLRGISIHDSVNFSFEQDVSIWTKQTDRGWTAIAWLDFGCHNLADGRLGDSFLIPVAHNHADSNVFRPVVLGRLRDVLEYPHATDQEPLRPDENGERNPKINQNVLNLWYQYDCGLDLDLARLDAFYALSRLFKLASACERQFLHLIQQLVADEVEQAGNFKEDDAYVSNLQDHQQVLSRHKKLLRRNVAAIHKHSAWPRHAALSEIDSSRISQVAQELEDEFQDLLTDVEDTAKECSQGVNDLTNAANLMEAQRAIAQAEGVARLTRLASVFIPLALLAAFFGMNFHEFGQGTLHLWVFIAAAVPTFAISIFCLVPGPRDAAVAFWRLCLRGRNRPRDGVVELDQLV</sequence>
<evidence type="ECO:0000256" key="6">
    <source>
        <dbReference type="SAM" id="Phobius"/>
    </source>
</evidence>
<dbReference type="InterPro" id="IPR045863">
    <property type="entry name" value="CorA_TM1_TM2"/>
</dbReference>
<dbReference type="Pfam" id="PF01544">
    <property type="entry name" value="CorA"/>
    <property type="match status" value="1"/>
</dbReference>
<keyword evidence="2 6" id="KW-0812">Transmembrane</keyword>
<keyword evidence="4 6" id="KW-0472">Membrane</keyword>
<evidence type="ECO:0000256" key="4">
    <source>
        <dbReference type="ARBA" id="ARBA00023136"/>
    </source>
</evidence>
<feature type="transmembrane region" description="Helical" evidence="6">
    <location>
        <begin position="484"/>
        <end position="503"/>
    </location>
</feature>
<keyword evidence="8" id="KW-1185">Reference proteome</keyword>
<evidence type="ECO:0000256" key="5">
    <source>
        <dbReference type="SAM" id="Coils"/>
    </source>
</evidence>
<dbReference type="Gene3D" id="1.20.58.340">
    <property type="entry name" value="Magnesium transport protein CorA, transmembrane region"/>
    <property type="match status" value="1"/>
</dbReference>
<comment type="caution">
    <text evidence="7">The sequence shown here is derived from an EMBL/GenBank/DDBJ whole genome shotgun (WGS) entry which is preliminary data.</text>
</comment>
<reference evidence="7 8" key="1">
    <citation type="journal article" date="2023" name="G3 (Bethesda)">
        <title>A chromosome-level genome assembly of Zasmidium syzygii isolated from banana leaves.</title>
        <authorList>
            <person name="van Westerhoven A.C."/>
            <person name="Mehrabi R."/>
            <person name="Talebi R."/>
            <person name="Steentjes M.B.F."/>
            <person name="Corcolon B."/>
            <person name="Chong P.A."/>
            <person name="Kema G.H.J."/>
            <person name="Seidl M.F."/>
        </authorList>
    </citation>
    <scope>NUCLEOTIDE SEQUENCE [LARGE SCALE GENOMIC DNA]</scope>
    <source>
        <strain evidence="7 8">P124</strain>
    </source>
</reference>
<keyword evidence="5" id="KW-0175">Coiled coil</keyword>
<organism evidence="7 8">
    <name type="scientific">Zasmidium cellare</name>
    <name type="common">Wine cellar mold</name>
    <name type="synonym">Racodium cellare</name>
    <dbReference type="NCBI Taxonomy" id="395010"/>
    <lineage>
        <taxon>Eukaryota</taxon>
        <taxon>Fungi</taxon>
        <taxon>Dikarya</taxon>
        <taxon>Ascomycota</taxon>
        <taxon>Pezizomycotina</taxon>
        <taxon>Dothideomycetes</taxon>
        <taxon>Dothideomycetidae</taxon>
        <taxon>Mycosphaerellales</taxon>
        <taxon>Mycosphaerellaceae</taxon>
        <taxon>Zasmidium</taxon>
    </lineage>
</organism>
<keyword evidence="3 6" id="KW-1133">Transmembrane helix</keyword>
<dbReference type="EMBL" id="JAXOVC010000008">
    <property type="protein sequence ID" value="KAK4497675.1"/>
    <property type="molecule type" value="Genomic_DNA"/>
</dbReference>
<accession>A0ABR0E8B6</accession>
<protein>
    <submittedName>
        <fullName evidence="7">Uncharacterized protein</fullName>
    </submittedName>
</protein>
<evidence type="ECO:0000256" key="2">
    <source>
        <dbReference type="ARBA" id="ARBA00022692"/>
    </source>
</evidence>
<dbReference type="Proteomes" id="UP001305779">
    <property type="component" value="Unassembled WGS sequence"/>
</dbReference>
<evidence type="ECO:0000313" key="8">
    <source>
        <dbReference type="Proteomes" id="UP001305779"/>
    </source>
</evidence>
<dbReference type="PANTHER" id="PTHR46494:SF1">
    <property type="entry name" value="CORA FAMILY METAL ION TRANSPORTER (EUROFUNG)"/>
    <property type="match status" value="1"/>
</dbReference>
<proteinExistence type="predicted"/>
<feature type="coiled-coil region" evidence="5">
    <location>
        <begin position="434"/>
        <end position="479"/>
    </location>
</feature>
<dbReference type="InterPro" id="IPR002523">
    <property type="entry name" value="MgTranspt_CorA/ZnTranspt_ZntB"/>
</dbReference>
<comment type="subcellular location">
    <subcellularLocation>
        <location evidence="1">Cell membrane</location>
        <topology evidence="1">Multi-pass membrane protein</topology>
    </subcellularLocation>
</comment>
<evidence type="ECO:0000256" key="3">
    <source>
        <dbReference type="ARBA" id="ARBA00022989"/>
    </source>
</evidence>
<gene>
    <name evidence="7" type="ORF">PRZ48_010328</name>
</gene>
<name>A0ABR0E8B6_ZASCE</name>
<dbReference type="SUPFAM" id="SSF144083">
    <property type="entry name" value="Magnesium transport protein CorA, transmembrane region"/>
    <property type="match status" value="1"/>
</dbReference>
<evidence type="ECO:0000313" key="7">
    <source>
        <dbReference type="EMBL" id="KAK4497675.1"/>
    </source>
</evidence>